<evidence type="ECO:0000256" key="3">
    <source>
        <dbReference type="ARBA" id="ARBA00012438"/>
    </source>
</evidence>
<dbReference type="SUPFAM" id="SSF55874">
    <property type="entry name" value="ATPase domain of HSP90 chaperone/DNA topoisomerase II/histidine kinase"/>
    <property type="match status" value="1"/>
</dbReference>
<dbReference type="InterPro" id="IPR005467">
    <property type="entry name" value="His_kinase_dom"/>
</dbReference>
<dbReference type="GO" id="GO:0000155">
    <property type="term" value="F:phosphorelay sensor kinase activity"/>
    <property type="evidence" value="ECO:0007669"/>
    <property type="project" value="InterPro"/>
</dbReference>
<reference evidence="12 13" key="1">
    <citation type="journal article" date="2015" name="Stand. Genomic Sci.">
        <title>Genomic Encyclopedia of Bacterial and Archaeal Type Strains, Phase III: the genomes of soil and plant-associated and newly described type strains.</title>
        <authorList>
            <person name="Whitman W.B."/>
            <person name="Woyke T."/>
            <person name="Klenk H.P."/>
            <person name="Zhou Y."/>
            <person name="Lilburn T.G."/>
            <person name="Beck B.J."/>
            <person name="De Vos P."/>
            <person name="Vandamme P."/>
            <person name="Eisen J.A."/>
            <person name="Garrity G."/>
            <person name="Hugenholtz P."/>
            <person name="Kyrpides N.C."/>
        </authorList>
    </citation>
    <scope>NUCLEOTIDE SEQUENCE [LARGE SCALE GENOMIC DNA]</scope>
    <source>
        <strain evidence="12 13">CGMCC 1.10136</strain>
    </source>
</reference>
<dbReference type="GO" id="GO:0005524">
    <property type="term" value="F:ATP binding"/>
    <property type="evidence" value="ECO:0007669"/>
    <property type="project" value="UniProtKB-KW"/>
</dbReference>
<comment type="subcellular location">
    <subcellularLocation>
        <location evidence="2">Cell membrane</location>
        <topology evidence="2">Multi-pass membrane protein</topology>
    </subcellularLocation>
</comment>
<dbReference type="RefSeq" id="WP_199747164.1">
    <property type="nucleotide sequence ID" value="NZ_VLKP01000006.1"/>
</dbReference>
<keyword evidence="5" id="KW-0597">Phosphoprotein</keyword>
<keyword evidence="8 12" id="KW-0418">Kinase</keyword>
<dbReference type="PROSITE" id="PS50109">
    <property type="entry name" value="HIS_KIN"/>
    <property type="match status" value="1"/>
</dbReference>
<evidence type="ECO:0000256" key="10">
    <source>
        <dbReference type="SAM" id="Phobius"/>
    </source>
</evidence>
<evidence type="ECO:0000256" key="5">
    <source>
        <dbReference type="ARBA" id="ARBA00022553"/>
    </source>
</evidence>
<proteinExistence type="predicted"/>
<evidence type="ECO:0000313" key="13">
    <source>
        <dbReference type="Proteomes" id="UP000316471"/>
    </source>
</evidence>
<feature type="transmembrane region" description="Helical" evidence="10">
    <location>
        <begin position="17"/>
        <end position="37"/>
    </location>
</feature>
<feature type="transmembrane region" description="Helical" evidence="10">
    <location>
        <begin position="151"/>
        <end position="171"/>
    </location>
</feature>
<sequence>MSASTLPFLRTLCHLRWWAIAGQLLTVAAVTGPMGLALERAPLYGGIAALAIFNLVATLRTRHARSASNVEAFIHLLVDIAALAWLAAWSGGLANPFASLLVMPLALATLALPQRWVAATAAACLAAYAAVATFGHDLPHVHGGPAAGFNLHLWGMAVNFLVMVGVVLYFSMRLVGLLRQRERELADLRERFVRNEGIVALATHAASVAHELNTPLGTLTLLADDLLDSPLPADSRDDVATMRQLLDVCRERVRELARPADHAQHDAVDLEQTIARWQLVRPEVTLHREGPSGATPRVDPGVGHLLLALLNNAADAGLATGSAHVDLSLRIDGNALAGSVRDHGAGFDPDRPFLPELFHSGKANGMGVGLALSHATTERLGGDLWVESSGAKGSCVRFRVPLAPGTTDMKGLPVPGGAA</sequence>
<organism evidence="12 13">
    <name type="scientific">Aerolutibacter ruishenii</name>
    <dbReference type="NCBI Taxonomy" id="686800"/>
    <lineage>
        <taxon>Bacteria</taxon>
        <taxon>Pseudomonadati</taxon>
        <taxon>Pseudomonadota</taxon>
        <taxon>Gammaproteobacteria</taxon>
        <taxon>Lysobacterales</taxon>
        <taxon>Lysobacteraceae</taxon>
        <taxon>Aerolutibacter</taxon>
    </lineage>
</organism>
<keyword evidence="6" id="KW-0808">Transferase</keyword>
<dbReference type="InterPro" id="IPR050980">
    <property type="entry name" value="2C_sensor_his_kinase"/>
</dbReference>
<keyword evidence="4" id="KW-1003">Cell membrane</keyword>
<dbReference type="InterPro" id="IPR003661">
    <property type="entry name" value="HisK_dim/P_dom"/>
</dbReference>
<keyword evidence="10" id="KW-1133">Transmembrane helix</keyword>
<keyword evidence="10" id="KW-0472">Membrane</keyword>
<dbReference type="GO" id="GO:0005886">
    <property type="term" value="C:plasma membrane"/>
    <property type="evidence" value="ECO:0007669"/>
    <property type="project" value="UniProtKB-SubCell"/>
</dbReference>
<dbReference type="SUPFAM" id="SSF47384">
    <property type="entry name" value="Homodimeric domain of signal transducing histidine kinase"/>
    <property type="match status" value="1"/>
</dbReference>
<feature type="transmembrane region" description="Helical" evidence="10">
    <location>
        <begin position="43"/>
        <end position="60"/>
    </location>
</feature>
<evidence type="ECO:0000256" key="1">
    <source>
        <dbReference type="ARBA" id="ARBA00000085"/>
    </source>
</evidence>
<feature type="transmembrane region" description="Helical" evidence="10">
    <location>
        <begin position="117"/>
        <end position="136"/>
    </location>
</feature>
<evidence type="ECO:0000256" key="2">
    <source>
        <dbReference type="ARBA" id="ARBA00004651"/>
    </source>
</evidence>
<name>A0A562LSJ9_9GAMM</name>
<accession>A0A562LSJ9</accession>
<dbReference type="InterPro" id="IPR004358">
    <property type="entry name" value="Sig_transdc_His_kin-like_C"/>
</dbReference>
<dbReference type="InterPro" id="IPR036890">
    <property type="entry name" value="HATPase_C_sf"/>
</dbReference>
<dbReference type="SMART" id="SM00388">
    <property type="entry name" value="HisKA"/>
    <property type="match status" value="1"/>
</dbReference>
<dbReference type="PANTHER" id="PTHR44936:SF10">
    <property type="entry name" value="SENSOR PROTEIN RSTB"/>
    <property type="match status" value="1"/>
</dbReference>
<gene>
    <name evidence="12" type="ORF">IP93_01701</name>
</gene>
<dbReference type="EMBL" id="VLKP01000006">
    <property type="protein sequence ID" value="TWI10611.1"/>
    <property type="molecule type" value="Genomic_DNA"/>
</dbReference>
<comment type="catalytic activity">
    <reaction evidence="1">
        <text>ATP + protein L-histidine = ADP + protein N-phospho-L-histidine.</text>
        <dbReference type="EC" id="2.7.13.3"/>
    </reaction>
</comment>
<evidence type="ECO:0000256" key="4">
    <source>
        <dbReference type="ARBA" id="ARBA00022475"/>
    </source>
</evidence>
<dbReference type="InterPro" id="IPR036097">
    <property type="entry name" value="HisK_dim/P_sf"/>
</dbReference>
<keyword evidence="7" id="KW-0547">Nucleotide-binding</keyword>
<dbReference type="AlphaFoldDB" id="A0A562LSJ9"/>
<dbReference type="Gene3D" id="1.10.287.130">
    <property type="match status" value="1"/>
</dbReference>
<keyword evidence="10" id="KW-0812">Transmembrane</keyword>
<dbReference type="PRINTS" id="PR00344">
    <property type="entry name" value="BCTRLSENSOR"/>
</dbReference>
<dbReference type="Pfam" id="PF02518">
    <property type="entry name" value="HATPase_c"/>
    <property type="match status" value="1"/>
</dbReference>
<comment type="caution">
    <text evidence="12">The sequence shown here is derived from an EMBL/GenBank/DDBJ whole genome shotgun (WGS) entry which is preliminary data.</text>
</comment>
<dbReference type="Pfam" id="PF25323">
    <property type="entry name" value="6TM_PilS"/>
    <property type="match status" value="1"/>
</dbReference>
<evidence type="ECO:0000256" key="8">
    <source>
        <dbReference type="ARBA" id="ARBA00022777"/>
    </source>
</evidence>
<dbReference type="Gene3D" id="3.30.565.10">
    <property type="entry name" value="Histidine kinase-like ATPase, C-terminal domain"/>
    <property type="match status" value="1"/>
</dbReference>
<protein>
    <recommendedName>
        <fullName evidence="3">histidine kinase</fullName>
        <ecNumber evidence="3">2.7.13.3</ecNumber>
    </recommendedName>
</protein>
<evidence type="ECO:0000313" key="12">
    <source>
        <dbReference type="EMBL" id="TWI10611.1"/>
    </source>
</evidence>
<keyword evidence="13" id="KW-1185">Reference proteome</keyword>
<evidence type="ECO:0000259" key="11">
    <source>
        <dbReference type="PROSITE" id="PS50109"/>
    </source>
</evidence>
<dbReference type="InterPro" id="IPR003594">
    <property type="entry name" value="HATPase_dom"/>
</dbReference>
<evidence type="ECO:0000256" key="9">
    <source>
        <dbReference type="ARBA" id="ARBA00022840"/>
    </source>
</evidence>
<dbReference type="PANTHER" id="PTHR44936">
    <property type="entry name" value="SENSOR PROTEIN CREC"/>
    <property type="match status" value="1"/>
</dbReference>
<dbReference type="FunFam" id="1.10.287.130:FF:000121">
    <property type="entry name" value="Histidine kinase sensor protein"/>
    <property type="match status" value="1"/>
</dbReference>
<feature type="domain" description="Histidine kinase" evidence="11">
    <location>
        <begin position="207"/>
        <end position="404"/>
    </location>
</feature>
<dbReference type="SMART" id="SM00387">
    <property type="entry name" value="HATPase_c"/>
    <property type="match status" value="1"/>
</dbReference>
<evidence type="ECO:0000256" key="6">
    <source>
        <dbReference type="ARBA" id="ARBA00022679"/>
    </source>
</evidence>
<dbReference type="Proteomes" id="UP000316471">
    <property type="component" value="Unassembled WGS sequence"/>
</dbReference>
<evidence type="ECO:0000256" key="7">
    <source>
        <dbReference type="ARBA" id="ARBA00022741"/>
    </source>
</evidence>
<keyword evidence="9" id="KW-0067">ATP-binding</keyword>
<dbReference type="EC" id="2.7.13.3" evidence="3"/>